<reference evidence="1" key="1">
    <citation type="submission" date="2018-05" db="EMBL/GenBank/DDBJ databases">
        <title>Draft genome of Mucuna pruriens seed.</title>
        <authorList>
            <person name="Nnadi N.E."/>
            <person name="Vos R."/>
            <person name="Hasami M.H."/>
            <person name="Devisetty U.K."/>
            <person name="Aguiy J.C."/>
        </authorList>
    </citation>
    <scope>NUCLEOTIDE SEQUENCE [LARGE SCALE GENOMIC DNA]</scope>
    <source>
        <strain evidence="1">JCA_2017</strain>
    </source>
</reference>
<organism evidence="1 2">
    <name type="scientific">Mucuna pruriens</name>
    <name type="common">Velvet bean</name>
    <name type="synonym">Dolichos pruriens</name>
    <dbReference type="NCBI Taxonomy" id="157652"/>
    <lineage>
        <taxon>Eukaryota</taxon>
        <taxon>Viridiplantae</taxon>
        <taxon>Streptophyta</taxon>
        <taxon>Embryophyta</taxon>
        <taxon>Tracheophyta</taxon>
        <taxon>Spermatophyta</taxon>
        <taxon>Magnoliopsida</taxon>
        <taxon>eudicotyledons</taxon>
        <taxon>Gunneridae</taxon>
        <taxon>Pentapetalae</taxon>
        <taxon>rosids</taxon>
        <taxon>fabids</taxon>
        <taxon>Fabales</taxon>
        <taxon>Fabaceae</taxon>
        <taxon>Papilionoideae</taxon>
        <taxon>50 kb inversion clade</taxon>
        <taxon>NPAAA clade</taxon>
        <taxon>indigoferoid/millettioid clade</taxon>
        <taxon>Phaseoleae</taxon>
        <taxon>Mucuna</taxon>
    </lineage>
</organism>
<feature type="non-terminal residue" evidence="1">
    <location>
        <position position="1"/>
    </location>
</feature>
<gene>
    <name evidence="1" type="ORF">CR513_33987</name>
</gene>
<dbReference type="Proteomes" id="UP000257109">
    <property type="component" value="Unassembled WGS sequence"/>
</dbReference>
<keyword evidence="2" id="KW-1185">Reference proteome</keyword>
<dbReference type="AlphaFoldDB" id="A0A371G2W4"/>
<accession>A0A371G2W4</accession>
<evidence type="ECO:0000313" key="1">
    <source>
        <dbReference type="EMBL" id="RDX84895.1"/>
    </source>
</evidence>
<dbReference type="EMBL" id="QJKJ01006917">
    <property type="protein sequence ID" value="RDX84895.1"/>
    <property type="molecule type" value="Genomic_DNA"/>
</dbReference>
<evidence type="ECO:0000313" key="2">
    <source>
        <dbReference type="Proteomes" id="UP000257109"/>
    </source>
</evidence>
<protein>
    <submittedName>
        <fullName evidence="1">Uncharacterized protein</fullName>
    </submittedName>
</protein>
<dbReference type="OrthoDB" id="412581at2759"/>
<name>A0A371G2W4_MUCPR</name>
<comment type="caution">
    <text evidence="1">The sequence shown here is derived from an EMBL/GenBank/DDBJ whole genome shotgun (WGS) entry which is preliminary data.</text>
</comment>
<proteinExistence type="predicted"/>
<sequence length="85" mass="9790">MTTSEEAYISFPYLLCSRARSIHVTSTRRPLGGIVLQVDVDMQLTTYCESDWASYPLTRCSLISYMVFLNLSHISWKTKKQHIIS</sequence>